<dbReference type="OrthoDB" id="5298642at2"/>
<dbReference type="CDD" id="cd01483">
    <property type="entry name" value="E1_enzyme_family"/>
    <property type="match status" value="1"/>
</dbReference>
<name>A0A366LEV7_9SPHI</name>
<evidence type="ECO:0000313" key="3">
    <source>
        <dbReference type="Proteomes" id="UP000252081"/>
    </source>
</evidence>
<dbReference type="GO" id="GO:0008641">
    <property type="term" value="F:ubiquitin-like modifier activating enzyme activity"/>
    <property type="evidence" value="ECO:0007669"/>
    <property type="project" value="InterPro"/>
</dbReference>
<organism evidence="2 3">
    <name type="scientific">Pedobacter miscanthi</name>
    <dbReference type="NCBI Taxonomy" id="2259170"/>
    <lineage>
        <taxon>Bacteria</taxon>
        <taxon>Pseudomonadati</taxon>
        <taxon>Bacteroidota</taxon>
        <taxon>Sphingobacteriia</taxon>
        <taxon>Sphingobacteriales</taxon>
        <taxon>Sphingobacteriaceae</taxon>
        <taxon>Pedobacter</taxon>
    </lineage>
</organism>
<dbReference type="SUPFAM" id="SSF69572">
    <property type="entry name" value="Activating enzymes of the ubiquitin-like proteins"/>
    <property type="match status" value="1"/>
</dbReference>
<gene>
    <name evidence="2" type="ORF">DRW42_01820</name>
</gene>
<dbReference type="Gene3D" id="3.40.50.720">
    <property type="entry name" value="NAD(P)-binding Rossmann-like Domain"/>
    <property type="match status" value="1"/>
</dbReference>
<evidence type="ECO:0000259" key="1">
    <source>
        <dbReference type="Pfam" id="PF00899"/>
    </source>
</evidence>
<accession>A0A366LEV7</accession>
<dbReference type="EMBL" id="QNQU01000001">
    <property type="protein sequence ID" value="RBQ12019.1"/>
    <property type="molecule type" value="Genomic_DNA"/>
</dbReference>
<sequence>MKNPRKRIHIVYPNFLNPVNPISVNLIGAGGTGSQMLTALSRINQALNAIGHAGLQVNVFDDDTVQRANLARQLFTENEVGLNKGVALINRINRFFGTNWKAVPERFENGCKEDQSRSANLTISCVDTVSARIEIEKTIGACRKGGNYRDTPIYLMDFGNSRDSGQAVLSTISNVQQANSENFCTVSSLPSLLGEYSELLTASENGDDTPSCSLAEALVKQDLFINSALANLGASLLWTMLREGVIQYRGFFVNLADFRTQPISV</sequence>
<feature type="domain" description="THIF-type NAD/FAD binding fold" evidence="1">
    <location>
        <begin position="22"/>
        <end position="138"/>
    </location>
</feature>
<dbReference type="Pfam" id="PF00899">
    <property type="entry name" value="ThiF"/>
    <property type="match status" value="1"/>
</dbReference>
<dbReference type="NCBIfam" id="TIGR03736">
    <property type="entry name" value="PRTRC_ThiF"/>
    <property type="match status" value="1"/>
</dbReference>
<proteinExistence type="predicted"/>
<protein>
    <submittedName>
        <fullName evidence="2">PRTRC system ThiF family protein</fullName>
    </submittedName>
</protein>
<dbReference type="Proteomes" id="UP000252081">
    <property type="component" value="Unassembled WGS sequence"/>
</dbReference>
<dbReference type="InterPro" id="IPR022500">
    <property type="entry name" value="PRTRC_ThiF"/>
</dbReference>
<comment type="caution">
    <text evidence="2">The sequence shown here is derived from an EMBL/GenBank/DDBJ whole genome shotgun (WGS) entry which is preliminary data.</text>
</comment>
<dbReference type="InterPro" id="IPR035985">
    <property type="entry name" value="Ubiquitin-activating_enz"/>
</dbReference>
<keyword evidence="3" id="KW-1185">Reference proteome</keyword>
<dbReference type="RefSeq" id="WP_113947098.1">
    <property type="nucleotide sequence ID" value="NZ_QNQU01000001.1"/>
</dbReference>
<dbReference type="InterPro" id="IPR000594">
    <property type="entry name" value="ThiF_NAD_FAD-bd"/>
</dbReference>
<dbReference type="AlphaFoldDB" id="A0A366LEV7"/>
<evidence type="ECO:0000313" key="2">
    <source>
        <dbReference type="EMBL" id="RBQ12019.1"/>
    </source>
</evidence>
<reference evidence="2 3" key="1">
    <citation type="submission" date="2018-07" db="EMBL/GenBank/DDBJ databases">
        <title>A draft genome of a endophytic bacteria, a new species of Pedobacter.</title>
        <authorList>
            <person name="Zhang Z.D."/>
            <person name="Chen Z.J."/>
        </authorList>
    </citation>
    <scope>NUCLEOTIDE SEQUENCE [LARGE SCALE GENOMIC DNA]</scope>
    <source>
        <strain evidence="2 3">RS10</strain>
    </source>
</reference>